<name>A0ABD0PHI2_CIRMR</name>
<organism evidence="2 3">
    <name type="scientific">Cirrhinus mrigala</name>
    <name type="common">Mrigala</name>
    <dbReference type="NCBI Taxonomy" id="683832"/>
    <lineage>
        <taxon>Eukaryota</taxon>
        <taxon>Metazoa</taxon>
        <taxon>Chordata</taxon>
        <taxon>Craniata</taxon>
        <taxon>Vertebrata</taxon>
        <taxon>Euteleostomi</taxon>
        <taxon>Actinopterygii</taxon>
        <taxon>Neopterygii</taxon>
        <taxon>Teleostei</taxon>
        <taxon>Ostariophysi</taxon>
        <taxon>Cypriniformes</taxon>
        <taxon>Cyprinidae</taxon>
        <taxon>Labeoninae</taxon>
        <taxon>Labeonini</taxon>
        <taxon>Cirrhinus</taxon>
    </lineage>
</organism>
<dbReference type="AlphaFoldDB" id="A0ABD0PHI2"/>
<feature type="compositionally biased region" description="Acidic residues" evidence="1">
    <location>
        <begin position="45"/>
        <end position="57"/>
    </location>
</feature>
<dbReference type="EMBL" id="JAMKFB020000016">
    <property type="protein sequence ID" value="KAL0172698.1"/>
    <property type="molecule type" value="Genomic_DNA"/>
</dbReference>
<protein>
    <submittedName>
        <fullName evidence="2">Uncharacterized protein</fullName>
    </submittedName>
</protein>
<feature type="compositionally biased region" description="Basic and acidic residues" evidence="1">
    <location>
        <begin position="18"/>
        <end position="44"/>
    </location>
</feature>
<feature type="non-terminal residue" evidence="2">
    <location>
        <position position="1"/>
    </location>
</feature>
<reference evidence="2 3" key="1">
    <citation type="submission" date="2024-05" db="EMBL/GenBank/DDBJ databases">
        <title>Genome sequencing and assembly of Indian major carp, Cirrhinus mrigala (Hamilton, 1822).</title>
        <authorList>
            <person name="Mohindra V."/>
            <person name="Chowdhury L.M."/>
            <person name="Lal K."/>
            <person name="Jena J.K."/>
        </authorList>
    </citation>
    <scope>NUCLEOTIDE SEQUENCE [LARGE SCALE GENOMIC DNA]</scope>
    <source>
        <strain evidence="2">CM1030</strain>
        <tissue evidence="2">Blood</tissue>
    </source>
</reference>
<proteinExistence type="predicted"/>
<comment type="caution">
    <text evidence="2">The sequence shown here is derived from an EMBL/GenBank/DDBJ whole genome shotgun (WGS) entry which is preliminary data.</text>
</comment>
<evidence type="ECO:0000256" key="1">
    <source>
        <dbReference type="SAM" id="MobiDB-lite"/>
    </source>
</evidence>
<accession>A0ABD0PHI2</accession>
<feature type="non-terminal residue" evidence="2">
    <location>
        <position position="80"/>
    </location>
</feature>
<dbReference type="Proteomes" id="UP001529510">
    <property type="component" value="Unassembled WGS sequence"/>
</dbReference>
<evidence type="ECO:0000313" key="2">
    <source>
        <dbReference type="EMBL" id="KAL0172698.1"/>
    </source>
</evidence>
<evidence type="ECO:0000313" key="3">
    <source>
        <dbReference type="Proteomes" id="UP001529510"/>
    </source>
</evidence>
<gene>
    <name evidence="2" type="ORF">M9458_033009</name>
</gene>
<sequence length="80" mass="9378">SPVCSKTVTCELNSSLFDEMKQAHEDKREVDEDQKVKDQEKTKEEEEDTDNDSDSLEWELRNTDSVFSELSELSREYVEN</sequence>
<feature type="region of interest" description="Disordered" evidence="1">
    <location>
        <begin position="17"/>
        <end position="60"/>
    </location>
</feature>
<keyword evidence="3" id="KW-1185">Reference proteome</keyword>